<reference evidence="6 7" key="1">
    <citation type="submission" date="2016-07" db="EMBL/GenBank/DDBJ databases">
        <authorList>
            <person name="Townsley L."/>
            <person name="Shank E.A."/>
        </authorList>
    </citation>
    <scope>NUCLEOTIDE SEQUENCE [LARGE SCALE GENOMIC DNA]</scope>
    <source>
        <strain evidence="6 7">CH01</strain>
    </source>
</reference>
<gene>
    <name evidence="6" type="ORF">BED47_17355</name>
</gene>
<dbReference type="EMBL" id="MDKC01000004">
    <property type="protein sequence ID" value="ODG92947.1"/>
    <property type="molecule type" value="Genomic_DNA"/>
</dbReference>
<proteinExistence type="inferred from homology"/>
<comment type="caution">
    <text evidence="6">The sequence shown here is derived from an EMBL/GenBank/DDBJ whole genome shotgun (WGS) entry which is preliminary data.</text>
</comment>
<evidence type="ECO:0000313" key="6">
    <source>
        <dbReference type="EMBL" id="ODG92947.1"/>
    </source>
</evidence>
<dbReference type="SUPFAM" id="SSF46785">
    <property type="entry name" value="Winged helix' DNA-binding domain"/>
    <property type="match status" value="1"/>
</dbReference>
<dbReference type="SUPFAM" id="SSF53850">
    <property type="entry name" value="Periplasmic binding protein-like II"/>
    <property type="match status" value="1"/>
</dbReference>
<evidence type="ECO:0000259" key="5">
    <source>
        <dbReference type="PROSITE" id="PS50931"/>
    </source>
</evidence>
<dbReference type="InterPro" id="IPR036388">
    <property type="entry name" value="WH-like_DNA-bd_sf"/>
</dbReference>
<dbReference type="PANTHER" id="PTHR30419:SF8">
    <property type="entry name" value="NITROGEN ASSIMILATION TRANSCRIPTIONAL ACTIVATOR-RELATED"/>
    <property type="match status" value="1"/>
</dbReference>
<dbReference type="Proteomes" id="UP000094580">
    <property type="component" value="Unassembled WGS sequence"/>
</dbReference>
<dbReference type="PANTHER" id="PTHR30419">
    <property type="entry name" value="HTH-TYPE TRANSCRIPTIONAL REGULATOR YBHD"/>
    <property type="match status" value="1"/>
</dbReference>
<name>A0ABX2ZU62_9BACI</name>
<accession>A0ABX2ZU62</accession>
<feature type="domain" description="HTH lysR-type" evidence="5">
    <location>
        <begin position="1"/>
        <end position="61"/>
    </location>
</feature>
<dbReference type="InterPro" id="IPR050950">
    <property type="entry name" value="HTH-type_LysR_regulators"/>
</dbReference>
<evidence type="ECO:0000256" key="3">
    <source>
        <dbReference type="ARBA" id="ARBA00023125"/>
    </source>
</evidence>
<dbReference type="InterPro" id="IPR000847">
    <property type="entry name" value="LysR_HTH_N"/>
</dbReference>
<organism evidence="6 7">
    <name type="scientific">Gottfriedia luciferensis</name>
    <dbReference type="NCBI Taxonomy" id="178774"/>
    <lineage>
        <taxon>Bacteria</taxon>
        <taxon>Bacillati</taxon>
        <taxon>Bacillota</taxon>
        <taxon>Bacilli</taxon>
        <taxon>Bacillales</taxon>
        <taxon>Bacillaceae</taxon>
        <taxon>Gottfriedia</taxon>
    </lineage>
</organism>
<keyword evidence="4" id="KW-0804">Transcription</keyword>
<evidence type="ECO:0000256" key="4">
    <source>
        <dbReference type="ARBA" id="ARBA00023163"/>
    </source>
</evidence>
<sequence length="300" mass="34539">MNIEKLEYLVEVAKTGSFSIASQNLFVSQSAISQSIDSIEKKLNVKLFERSRGRGHSAILTHDGEELVSIAIEVFSKYQELIEKAQLINNKVNDKLKISTTPGFFAVLLNPISTIRDDYPKITIEIFQKPGQDIIEDILEDRSDIGVLPFIKHLLEDDDRLVYHNLFEAKMKLMVNKNSPLAEKSFVTPQQIINETLITYDGEFIHWFKKLFYREFGKMNELFTTTNTDTLKKAIEENLGVSFVPAFNGVNYNLNDDIIMLDIVDYDAVNLQYVWIMSSNRDCSRMIKDYISRLKEELNS</sequence>
<evidence type="ECO:0000256" key="2">
    <source>
        <dbReference type="ARBA" id="ARBA00023015"/>
    </source>
</evidence>
<dbReference type="Gene3D" id="3.40.190.290">
    <property type="match status" value="1"/>
</dbReference>
<dbReference type="InterPro" id="IPR005119">
    <property type="entry name" value="LysR_subst-bd"/>
</dbReference>
<evidence type="ECO:0000256" key="1">
    <source>
        <dbReference type="ARBA" id="ARBA00009437"/>
    </source>
</evidence>
<comment type="similarity">
    <text evidence="1">Belongs to the LysR transcriptional regulatory family.</text>
</comment>
<protein>
    <recommendedName>
        <fullName evidence="5">HTH lysR-type domain-containing protein</fullName>
    </recommendedName>
</protein>
<dbReference type="RefSeq" id="WP_069032885.1">
    <property type="nucleotide sequence ID" value="NZ_MDKC01000004.1"/>
</dbReference>
<dbReference type="PRINTS" id="PR00039">
    <property type="entry name" value="HTHLYSR"/>
</dbReference>
<dbReference type="InterPro" id="IPR036390">
    <property type="entry name" value="WH_DNA-bd_sf"/>
</dbReference>
<keyword evidence="3" id="KW-0238">DNA-binding</keyword>
<dbReference type="Pfam" id="PF00126">
    <property type="entry name" value="HTH_1"/>
    <property type="match status" value="1"/>
</dbReference>
<keyword evidence="2" id="KW-0805">Transcription regulation</keyword>
<dbReference type="PROSITE" id="PS50931">
    <property type="entry name" value="HTH_LYSR"/>
    <property type="match status" value="1"/>
</dbReference>
<evidence type="ECO:0000313" key="7">
    <source>
        <dbReference type="Proteomes" id="UP000094580"/>
    </source>
</evidence>
<dbReference type="Pfam" id="PF03466">
    <property type="entry name" value="LysR_substrate"/>
    <property type="match status" value="1"/>
</dbReference>
<keyword evidence="7" id="KW-1185">Reference proteome</keyword>
<dbReference type="Gene3D" id="1.10.10.10">
    <property type="entry name" value="Winged helix-like DNA-binding domain superfamily/Winged helix DNA-binding domain"/>
    <property type="match status" value="1"/>
</dbReference>
<dbReference type="CDD" id="cd05466">
    <property type="entry name" value="PBP2_LTTR_substrate"/>
    <property type="match status" value="1"/>
</dbReference>